<organism evidence="1 2">
    <name type="scientific">Pseudozobellia thermophila</name>
    <dbReference type="NCBI Taxonomy" id="192903"/>
    <lineage>
        <taxon>Bacteria</taxon>
        <taxon>Pseudomonadati</taxon>
        <taxon>Bacteroidota</taxon>
        <taxon>Flavobacteriia</taxon>
        <taxon>Flavobacteriales</taxon>
        <taxon>Flavobacteriaceae</taxon>
        <taxon>Pseudozobellia</taxon>
    </lineage>
</organism>
<dbReference type="EMBL" id="FQYU01000002">
    <property type="protein sequence ID" value="SHI93602.1"/>
    <property type="molecule type" value="Genomic_DNA"/>
</dbReference>
<evidence type="ECO:0000313" key="1">
    <source>
        <dbReference type="EMBL" id="SHI93602.1"/>
    </source>
</evidence>
<dbReference type="Proteomes" id="UP000184543">
    <property type="component" value="Unassembled WGS sequence"/>
</dbReference>
<accession>A0A1M6F7H5</accession>
<dbReference type="STRING" id="192903.SAMN04488513_102322"/>
<gene>
    <name evidence="1" type="ORF">SAMN04488513_102322</name>
</gene>
<reference evidence="2" key="1">
    <citation type="submission" date="2016-11" db="EMBL/GenBank/DDBJ databases">
        <authorList>
            <person name="Varghese N."/>
            <person name="Submissions S."/>
        </authorList>
    </citation>
    <scope>NUCLEOTIDE SEQUENCE [LARGE SCALE GENOMIC DNA]</scope>
    <source>
        <strain evidence="2">DSM 19858</strain>
    </source>
</reference>
<dbReference type="AlphaFoldDB" id="A0A1M6F7H5"/>
<sequence length="219" mass="25396">MFMPSFPDNFENNSSGGFNIDLKLEGIESFRKSLEKYFFSEATVRNWASSTMGINLAVELECNLSLVEMLFHFNRGTWGNFSQGSSSFVSVLDKFRRENPVSIDIEELSILFKDTRIIINKIYERSVAEQLDNILSEMGKHYVHISKGLSETPYEIYVPVFEEDQSEENILLRTIEASHTKKDYFNYWGLYFESEDDAIIYDLRASHLENGDLLMLNTE</sequence>
<protein>
    <submittedName>
        <fullName evidence="1">Uncharacterized protein</fullName>
    </submittedName>
</protein>
<evidence type="ECO:0000313" key="2">
    <source>
        <dbReference type="Proteomes" id="UP000184543"/>
    </source>
</evidence>
<keyword evidence="2" id="KW-1185">Reference proteome</keyword>
<name>A0A1M6F7H5_9FLAO</name>
<proteinExistence type="predicted"/>